<proteinExistence type="inferred from homology"/>
<evidence type="ECO:0000313" key="8">
    <source>
        <dbReference type="Proteomes" id="UP000268094"/>
    </source>
</evidence>
<keyword evidence="4 6" id="KW-1133">Transmembrane helix</keyword>
<feature type="transmembrane region" description="Helical" evidence="6">
    <location>
        <begin position="155"/>
        <end position="172"/>
    </location>
</feature>
<accession>A0A3A8JTY5</accession>
<evidence type="ECO:0000256" key="2">
    <source>
        <dbReference type="ARBA" id="ARBA00007375"/>
    </source>
</evidence>
<feature type="transmembrane region" description="Helical" evidence="6">
    <location>
        <begin position="131"/>
        <end position="149"/>
    </location>
</feature>
<dbReference type="PANTHER" id="PTHR31885">
    <property type="entry name" value="GH04784P"/>
    <property type="match status" value="1"/>
</dbReference>
<dbReference type="PANTHER" id="PTHR31885:SF6">
    <property type="entry name" value="GH04784P"/>
    <property type="match status" value="1"/>
</dbReference>
<evidence type="ECO:0000313" key="7">
    <source>
        <dbReference type="EMBL" id="RKG93861.1"/>
    </source>
</evidence>
<dbReference type="OrthoDB" id="5592477at2"/>
<comment type="subcellular location">
    <subcellularLocation>
        <location evidence="1">Membrane</location>
        <topology evidence="1">Multi-pass membrane protein</topology>
    </subcellularLocation>
</comment>
<comment type="caution">
    <text evidence="7">The sequence shown here is derived from an EMBL/GenBank/DDBJ whole genome shotgun (WGS) entry which is preliminary data.</text>
</comment>
<evidence type="ECO:0000256" key="4">
    <source>
        <dbReference type="ARBA" id="ARBA00022989"/>
    </source>
</evidence>
<dbReference type="AlphaFoldDB" id="A0A3A8JTY5"/>
<dbReference type="InterPro" id="IPR012506">
    <property type="entry name" value="TMEM86B-like"/>
</dbReference>
<keyword evidence="5 6" id="KW-0472">Membrane</keyword>
<evidence type="ECO:0000256" key="5">
    <source>
        <dbReference type="ARBA" id="ARBA00023136"/>
    </source>
</evidence>
<name>A0A3A8JTY5_9BACT</name>
<keyword evidence="3 6" id="KW-0812">Transmembrane</keyword>
<evidence type="ECO:0000256" key="6">
    <source>
        <dbReference type="SAM" id="Phobius"/>
    </source>
</evidence>
<dbReference type="Pfam" id="PF07947">
    <property type="entry name" value="YhhN"/>
    <property type="match status" value="1"/>
</dbReference>
<gene>
    <name evidence="7" type="ORF">D7V88_00805</name>
</gene>
<evidence type="ECO:0000256" key="1">
    <source>
        <dbReference type="ARBA" id="ARBA00004141"/>
    </source>
</evidence>
<dbReference type="GO" id="GO:0016020">
    <property type="term" value="C:membrane"/>
    <property type="evidence" value="ECO:0007669"/>
    <property type="project" value="UniProtKB-SubCell"/>
</dbReference>
<feature type="transmembrane region" description="Helical" evidence="6">
    <location>
        <begin position="29"/>
        <end position="47"/>
    </location>
</feature>
<reference evidence="8" key="1">
    <citation type="submission" date="2018-09" db="EMBL/GenBank/DDBJ databases">
        <authorList>
            <person name="Livingstone P.G."/>
            <person name="Whitworth D.E."/>
        </authorList>
    </citation>
    <scope>NUCLEOTIDE SEQUENCE [LARGE SCALE GENOMIC DNA]</scope>
    <source>
        <strain evidence="8">CA054A</strain>
    </source>
</reference>
<protein>
    <submittedName>
        <fullName evidence="7">Lysoplasmalogenase</fullName>
    </submittedName>
</protein>
<feature type="transmembrane region" description="Helical" evidence="6">
    <location>
        <begin position="184"/>
        <end position="206"/>
    </location>
</feature>
<evidence type="ECO:0000256" key="3">
    <source>
        <dbReference type="ARBA" id="ARBA00022692"/>
    </source>
</evidence>
<dbReference type="Proteomes" id="UP000268094">
    <property type="component" value="Unassembled WGS sequence"/>
</dbReference>
<feature type="transmembrane region" description="Helical" evidence="6">
    <location>
        <begin position="99"/>
        <end position="119"/>
    </location>
</feature>
<organism evidence="7 8">
    <name type="scientific">Corallococcus terminator</name>
    <dbReference type="NCBI Taxonomy" id="2316733"/>
    <lineage>
        <taxon>Bacteria</taxon>
        <taxon>Pseudomonadati</taxon>
        <taxon>Myxococcota</taxon>
        <taxon>Myxococcia</taxon>
        <taxon>Myxococcales</taxon>
        <taxon>Cystobacterineae</taxon>
        <taxon>Myxococcaceae</taxon>
        <taxon>Corallococcus</taxon>
    </lineage>
</organism>
<sequence length="252" mass="26439">MGTHLSGVGAHRRGKVPAMGRELTGGTRILAGVGLAGAVGFLLVLDLERRDIRVVTKALPMICLLLWLWQPRERYSRWIFAGLALSLLGDVLLDVGPELFLPGLGAFLLAHVSYAAAYLTVTRRLHLARALPFGVLAVGASVALGPGLGGMALPVMAYVAVICTMGWRAWALMGAPGLARREQWLAFAGALLFAASDGLLSIKLFVRPLPGAGYAIMSLYWAAQLCIALSARGPGTSNSSVLDPGAAAKQTA</sequence>
<dbReference type="EMBL" id="RAVZ01000003">
    <property type="protein sequence ID" value="RKG93861.1"/>
    <property type="molecule type" value="Genomic_DNA"/>
</dbReference>
<comment type="similarity">
    <text evidence="2">Belongs to the TMEM86 family.</text>
</comment>
<keyword evidence="8" id="KW-1185">Reference proteome</keyword>
<dbReference type="GO" id="GO:0016787">
    <property type="term" value="F:hydrolase activity"/>
    <property type="evidence" value="ECO:0007669"/>
    <property type="project" value="TreeGrafter"/>
</dbReference>